<feature type="region of interest" description="Disordered" evidence="1">
    <location>
        <begin position="188"/>
        <end position="388"/>
    </location>
</feature>
<dbReference type="AlphaFoldDB" id="U6GN38"/>
<keyword evidence="3" id="KW-1185">Reference proteome</keyword>
<feature type="compositionally biased region" description="Polar residues" evidence="1">
    <location>
        <begin position="126"/>
        <end position="145"/>
    </location>
</feature>
<dbReference type="Proteomes" id="UP000018050">
    <property type="component" value="Unassembled WGS sequence"/>
</dbReference>
<gene>
    <name evidence="2" type="ORF">EAH_00054800</name>
</gene>
<feature type="compositionally biased region" description="Polar residues" evidence="1">
    <location>
        <begin position="226"/>
        <end position="258"/>
    </location>
</feature>
<reference evidence="2" key="2">
    <citation type="submission" date="2013-10" db="EMBL/GenBank/DDBJ databases">
        <authorList>
            <person name="Aslett M."/>
        </authorList>
    </citation>
    <scope>NUCLEOTIDE SEQUENCE</scope>
    <source>
        <strain evidence="2">Houghton</strain>
    </source>
</reference>
<organism evidence="2 3">
    <name type="scientific">Eimeria acervulina</name>
    <name type="common">Coccidian parasite</name>
    <dbReference type="NCBI Taxonomy" id="5801"/>
    <lineage>
        <taxon>Eukaryota</taxon>
        <taxon>Sar</taxon>
        <taxon>Alveolata</taxon>
        <taxon>Apicomplexa</taxon>
        <taxon>Conoidasida</taxon>
        <taxon>Coccidia</taxon>
        <taxon>Eucoccidiorida</taxon>
        <taxon>Eimeriorina</taxon>
        <taxon>Eimeriidae</taxon>
        <taxon>Eimeria</taxon>
    </lineage>
</organism>
<feature type="compositionally biased region" description="Low complexity" evidence="1">
    <location>
        <begin position="206"/>
        <end position="217"/>
    </location>
</feature>
<proteinExistence type="predicted"/>
<dbReference type="VEuPathDB" id="ToxoDB:EAH_00054800"/>
<feature type="compositionally biased region" description="Basic and acidic residues" evidence="1">
    <location>
        <begin position="153"/>
        <end position="163"/>
    </location>
</feature>
<evidence type="ECO:0000313" key="3">
    <source>
        <dbReference type="Proteomes" id="UP000018050"/>
    </source>
</evidence>
<name>U6GN38_EIMAC</name>
<reference evidence="2" key="1">
    <citation type="submission" date="2013-10" db="EMBL/GenBank/DDBJ databases">
        <title>Genomic analysis of the causative agents of coccidiosis in chickens.</title>
        <authorList>
            <person name="Reid A.J."/>
            <person name="Blake D."/>
            <person name="Billington K."/>
            <person name="Browne H."/>
            <person name="Dunn M."/>
            <person name="Hung S."/>
            <person name="Kawahara F."/>
            <person name="Miranda-Saavedra D."/>
            <person name="Mourier T."/>
            <person name="Nagra H."/>
            <person name="Otto T.D."/>
            <person name="Rawlings N."/>
            <person name="Sanchez A."/>
            <person name="Sanders M."/>
            <person name="Subramaniam C."/>
            <person name="Tay Y."/>
            <person name="Dear P."/>
            <person name="Doerig C."/>
            <person name="Gruber A."/>
            <person name="Parkinson J."/>
            <person name="Shirley M."/>
            <person name="Wan K.L."/>
            <person name="Berriman M."/>
            <person name="Tomley F."/>
            <person name="Pain A."/>
        </authorList>
    </citation>
    <scope>NUCLEOTIDE SEQUENCE</scope>
    <source>
        <strain evidence="2">Houghton</strain>
    </source>
</reference>
<evidence type="ECO:0000256" key="1">
    <source>
        <dbReference type="SAM" id="MobiDB-lite"/>
    </source>
</evidence>
<dbReference type="EMBL" id="HG671295">
    <property type="protein sequence ID" value="CDI80703.1"/>
    <property type="molecule type" value="Genomic_DNA"/>
</dbReference>
<feature type="compositionally biased region" description="Low complexity" evidence="1">
    <location>
        <begin position="266"/>
        <end position="283"/>
    </location>
</feature>
<feature type="region of interest" description="Disordered" evidence="1">
    <location>
        <begin position="84"/>
        <end position="163"/>
    </location>
</feature>
<accession>U6GN38</accession>
<feature type="compositionally biased region" description="Polar residues" evidence="1">
    <location>
        <begin position="192"/>
        <end position="205"/>
    </location>
</feature>
<dbReference type="GeneID" id="25273550"/>
<feature type="compositionally biased region" description="Low complexity" evidence="1">
    <location>
        <begin position="334"/>
        <end position="345"/>
    </location>
</feature>
<dbReference type="RefSeq" id="XP_013249372.1">
    <property type="nucleotide sequence ID" value="XM_013393918.1"/>
</dbReference>
<feature type="compositionally biased region" description="Low complexity" evidence="1">
    <location>
        <begin position="87"/>
        <end position="110"/>
    </location>
</feature>
<evidence type="ECO:0000313" key="2">
    <source>
        <dbReference type="EMBL" id="CDI80703.1"/>
    </source>
</evidence>
<sequence>MRPEEESEEQSEITAFPAVAPELLSCMSTSVQTLKSLMEFEDFSELSDVFLSICRRSSSFHCSFKPDTACASASHMRVLHLGNTRPSSASTAAPSSSLSLSSASMDLSAAVDQQQNDKRPPITPACTPQHTPHCNRNTSHYSHSTHAVEANSDESKNGGHREQENSSCCAAAAAEAATAADQARCRGAANNDEASSPRSTATPTKRSGGPSSPSVSRSRNRLKVNSFKTQGVSLTRRSPRLNQTSHGSKPSSTSQHAPHTTEDTTEAATAADASSSSSSSSSAHQQSVRTNGSRRGVAASGGRKRRKEEETGDMTPSSTRKAPPKKHTMQLKPAAAGAAAAAAAATDNQSARLSPLKTANTKRKGNRGGAIERNNSTRKNNDEGVRSTRKRRVELRASMIFLLSLHLILLLLFN</sequence>
<protein>
    <submittedName>
        <fullName evidence="2">Uncharacterized protein</fullName>
    </submittedName>
</protein>